<sequence length="38" mass="4737">RKFNVSRTAVNNWYKAFNWEARARSRDIEIQRELILRE</sequence>
<gene>
    <name evidence="1" type="ORF">S12H4_30621</name>
</gene>
<reference evidence="1" key="1">
    <citation type="journal article" date="2014" name="Front. Microbiol.">
        <title>High frequency of phylogenetically diverse reductive dehalogenase-homologous genes in deep subseafloor sedimentary metagenomes.</title>
        <authorList>
            <person name="Kawai M."/>
            <person name="Futagami T."/>
            <person name="Toyoda A."/>
            <person name="Takaki Y."/>
            <person name="Nishi S."/>
            <person name="Hori S."/>
            <person name="Arai W."/>
            <person name="Tsubouchi T."/>
            <person name="Morono Y."/>
            <person name="Uchiyama I."/>
            <person name="Ito T."/>
            <person name="Fujiyama A."/>
            <person name="Inagaki F."/>
            <person name="Takami H."/>
        </authorList>
    </citation>
    <scope>NUCLEOTIDE SEQUENCE</scope>
    <source>
        <strain evidence="1">Expedition CK06-06</strain>
    </source>
</reference>
<feature type="non-terminal residue" evidence="1">
    <location>
        <position position="1"/>
    </location>
</feature>
<comment type="caution">
    <text evidence="1">The sequence shown here is derived from an EMBL/GenBank/DDBJ whole genome shotgun (WGS) entry which is preliminary data.</text>
</comment>
<evidence type="ECO:0000313" key="1">
    <source>
        <dbReference type="EMBL" id="GAI91311.1"/>
    </source>
</evidence>
<dbReference type="AlphaFoldDB" id="X1TIV8"/>
<protein>
    <submittedName>
        <fullName evidence="1">Uncharacterized protein</fullName>
    </submittedName>
</protein>
<organism evidence="1">
    <name type="scientific">marine sediment metagenome</name>
    <dbReference type="NCBI Taxonomy" id="412755"/>
    <lineage>
        <taxon>unclassified sequences</taxon>
        <taxon>metagenomes</taxon>
        <taxon>ecological metagenomes</taxon>
    </lineage>
</organism>
<name>X1TIV8_9ZZZZ</name>
<proteinExistence type="predicted"/>
<dbReference type="EMBL" id="BARW01017781">
    <property type="protein sequence ID" value="GAI91311.1"/>
    <property type="molecule type" value="Genomic_DNA"/>
</dbReference>
<accession>X1TIV8</accession>